<sequence>MEVESLLPPKVYVGLKSPLPKKETNAIKISKLDTKTG</sequence>
<gene>
    <name evidence="1" type="ORF">MNB_SV-8-645</name>
</gene>
<dbReference type="EMBL" id="FPHD01000027">
    <property type="protein sequence ID" value="SFV54822.1"/>
    <property type="molecule type" value="Genomic_DNA"/>
</dbReference>
<proteinExistence type="predicted"/>
<name>A0A1W1BMW1_9ZZZZ</name>
<protein>
    <submittedName>
        <fullName evidence="1">Uncharacterized protein</fullName>
    </submittedName>
</protein>
<dbReference type="AlphaFoldDB" id="A0A1W1BMW1"/>
<reference evidence="1" key="1">
    <citation type="submission" date="2016-10" db="EMBL/GenBank/DDBJ databases">
        <authorList>
            <person name="de Groot N.N."/>
        </authorList>
    </citation>
    <scope>NUCLEOTIDE SEQUENCE</scope>
</reference>
<organism evidence="1">
    <name type="scientific">hydrothermal vent metagenome</name>
    <dbReference type="NCBI Taxonomy" id="652676"/>
    <lineage>
        <taxon>unclassified sequences</taxon>
        <taxon>metagenomes</taxon>
        <taxon>ecological metagenomes</taxon>
    </lineage>
</organism>
<evidence type="ECO:0000313" key="1">
    <source>
        <dbReference type="EMBL" id="SFV54822.1"/>
    </source>
</evidence>
<accession>A0A1W1BMW1</accession>